<protein>
    <submittedName>
        <fullName evidence="1">Uncharacterized protein</fullName>
    </submittedName>
</protein>
<sequence>MDLIAVAAATLWTIYMTDKAARSAGDAAAYTEATIGIDHGIEELERNLETKIRQQTE</sequence>
<organism evidence="1">
    <name type="scientific">Siphoviridae sp. ctHEr2</name>
    <dbReference type="NCBI Taxonomy" id="2826229"/>
    <lineage>
        <taxon>Viruses</taxon>
        <taxon>Duplodnaviria</taxon>
        <taxon>Heunggongvirae</taxon>
        <taxon>Uroviricota</taxon>
        <taxon>Caudoviricetes</taxon>
    </lineage>
</organism>
<evidence type="ECO:0000313" key="1">
    <source>
        <dbReference type="EMBL" id="DAD93073.1"/>
    </source>
</evidence>
<name>A0A8S5NEK9_9CAUD</name>
<accession>A0A8S5NEK9</accession>
<reference evidence="1" key="1">
    <citation type="journal article" date="2021" name="Proc. Natl. Acad. Sci. U.S.A.">
        <title>A Catalog of Tens of Thousands of Viruses from Human Metagenomes Reveals Hidden Associations with Chronic Diseases.</title>
        <authorList>
            <person name="Tisza M.J."/>
            <person name="Buck C.B."/>
        </authorList>
    </citation>
    <scope>NUCLEOTIDE SEQUENCE</scope>
    <source>
        <strain evidence="1">CtHEr2</strain>
    </source>
</reference>
<dbReference type="EMBL" id="BK015152">
    <property type="protein sequence ID" value="DAD93073.1"/>
    <property type="molecule type" value="Genomic_DNA"/>
</dbReference>
<proteinExistence type="predicted"/>